<dbReference type="PANTHER" id="PTHR13457:SF1">
    <property type="entry name" value="HEAT REPEAT-CONTAINING PROTEIN 1"/>
    <property type="match status" value="1"/>
</dbReference>
<proteinExistence type="inferred from homology"/>
<dbReference type="GO" id="GO:0030686">
    <property type="term" value="C:90S preribosome"/>
    <property type="evidence" value="ECO:0007669"/>
    <property type="project" value="TreeGrafter"/>
</dbReference>
<keyword evidence="1" id="KW-0690">Ribosome biogenesis</keyword>
<evidence type="ECO:0000313" key="3">
    <source>
        <dbReference type="Proteomes" id="UP000694523"/>
    </source>
</evidence>
<keyword evidence="1" id="KW-0698">rRNA processing</keyword>
<dbReference type="GO" id="GO:0032040">
    <property type="term" value="C:small-subunit processome"/>
    <property type="evidence" value="ECO:0007669"/>
    <property type="project" value="TreeGrafter"/>
</dbReference>
<comment type="function">
    <text evidence="1">Involved in nucleolar processing of pre-18S ribosomal RNA.</text>
</comment>
<dbReference type="GO" id="GO:0000462">
    <property type="term" value="P:maturation of SSU-rRNA from tricistronic rRNA transcript (SSU-rRNA, 5.8S rRNA, LSU-rRNA)"/>
    <property type="evidence" value="ECO:0007669"/>
    <property type="project" value="TreeGrafter"/>
</dbReference>
<dbReference type="AlphaFoldDB" id="A0A8C6T448"/>
<dbReference type="Ensembl" id="ENSNMLT00000017173.1">
    <property type="protein sequence ID" value="ENSNMLP00000015283.1"/>
    <property type="gene ID" value="ENSNMLG00000010132.1"/>
</dbReference>
<dbReference type="Proteomes" id="UP000694523">
    <property type="component" value="Unplaced"/>
</dbReference>
<protein>
    <recommendedName>
        <fullName evidence="1">HEAT repeat-containing protein 1</fullName>
    </recommendedName>
</protein>
<dbReference type="InterPro" id="IPR040191">
    <property type="entry name" value="UTP10"/>
</dbReference>
<keyword evidence="1" id="KW-0539">Nucleus</keyword>
<sequence>MTSLSLQLKRLALPQTDPNLFTRKEVASFLFEPKDAATMDRSTFYALAPGIEPSLSEFQQTLFSSSSLTLERSVQSKETNRKLDHDIGLFLRRACPYFLLRPTHKCLEWLIHR</sequence>
<reference evidence="2" key="1">
    <citation type="submission" date="2025-08" db="UniProtKB">
        <authorList>
            <consortium name="Ensembl"/>
        </authorList>
    </citation>
    <scope>IDENTIFICATION</scope>
</reference>
<dbReference type="GO" id="GO:0030515">
    <property type="term" value="F:snoRNA binding"/>
    <property type="evidence" value="ECO:0007669"/>
    <property type="project" value="TreeGrafter"/>
</dbReference>
<comment type="subcellular location">
    <subcellularLocation>
        <location evidence="1">Nucleus</location>
        <location evidence="1">Nucleolus</location>
    </subcellularLocation>
</comment>
<dbReference type="GO" id="GO:0045943">
    <property type="term" value="P:positive regulation of transcription by RNA polymerase I"/>
    <property type="evidence" value="ECO:0007669"/>
    <property type="project" value="TreeGrafter"/>
</dbReference>
<keyword evidence="3" id="KW-1185">Reference proteome</keyword>
<name>A0A8C6T448_9GOBI</name>
<organism evidence="2 3">
    <name type="scientific">Neogobius melanostomus</name>
    <name type="common">round goby</name>
    <dbReference type="NCBI Taxonomy" id="47308"/>
    <lineage>
        <taxon>Eukaryota</taxon>
        <taxon>Metazoa</taxon>
        <taxon>Chordata</taxon>
        <taxon>Craniata</taxon>
        <taxon>Vertebrata</taxon>
        <taxon>Euteleostomi</taxon>
        <taxon>Actinopterygii</taxon>
        <taxon>Neopterygii</taxon>
        <taxon>Teleostei</taxon>
        <taxon>Neoteleostei</taxon>
        <taxon>Acanthomorphata</taxon>
        <taxon>Gobiaria</taxon>
        <taxon>Gobiiformes</taxon>
        <taxon>Gobioidei</taxon>
        <taxon>Gobiidae</taxon>
        <taxon>Benthophilinae</taxon>
        <taxon>Neogobiini</taxon>
        <taxon>Neogobius</taxon>
    </lineage>
</organism>
<evidence type="ECO:0000256" key="1">
    <source>
        <dbReference type="RuleBase" id="RU367065"/>
    </source>
</evidence>
<evidence type="ECO:0000313" key="2">
    <source>
        <dbReference type="Ensembl" id="ENSNMLP00000015283.1"/>
    </source>
</evidence>
<dbReference type="PANTHER" id="PTHR13457">
    <property type="entry name" value="BAP28"/>
    <property type="match status" value="1"/>
</dbReference>
<dbReference type="GO" id="GO:0034455">
    <property type="term" value="C:t-UTP complex"/>
    <property type="evidence" value="ECO:0007669"/>
    <property type="project" value="TreeGrafter"/>
</dbReference>
<accession>A0A8C6T448</accession>
<keyword evidence="1" id="KW-0687">Ribonucleoprotein</keyword>
<comment type="similarity">
    <text evidence="1">Belongs to the HEATR1/UTP10 family.</text>
</comment>
<reference evidence="2" key="2">
    <citation type="submission" date="2025-09" db="UniProtKB">
        <authorList>
            <consortium name="Ensembl"/>
        </authorList>
    </citation>
    <scope>IDENTIFICATION</scope>
</reference>